<dbReference type="InterPro" id="IPR050600">
    <property type="entry name" value="SETD3_SETD6_MTase"/>
</dbReference>
<gene>
    <name evidence="1" type="primary">g5298</name>
    <name evidence="1" type="ORF">VP750_LOCUS4531</name>
</gene>
<dbReference type="InterPro" id="IPR046341">
    <property type="entry name" value="SET_dom_sf"/>
</dbReference>
<dbReference type="PANTHER" id="PTHR13271:SF145">
    <property type="entry name" value="SET DOMAIN-CONTAINING PROTEIN"/>
    <property type="match status" value="1"/>
</dbReference>
<reference evidence="1 2" key="1">
    <citation type="submission" date="2024-06" db="EMBL/GenBank/DDBJ databases">
        <authorList>
            <person name="Kraege A."/>
            <person name="Thomma B."/>
        </authorList>
    </citation>
    <scope>NUCLEOTIDE SEQUENCE [LARGE SCALE GENOMIC DNA]</scope>
</reference>
<dbReference type="Proteomes" id="UP001497392">
    <property type="component" value="Unassembled WGS sequence"/>
</dbReference>
<name>A0ABP1FZA8_9CHLO</name>
<dbReference type="Gene3D" id="3.90.1410.10">
    <property type="entry name" value="set domain protein methyltransferase, domain 1"/>
    <property type="match status" value="1"/>
</dbReference>
<dbReference type="SUPFAM" id="SSF82199">
    <property type="entry name" value="SET domain"/>
    <property type="match status" value="1"/>
</dbReference>
<protein>
    <submittedName>
        <fullName evidence="1">G5298 protein</fullName>
    </submittedName>
</protein>
<keyword evidence="2" id="KW-1185">Reference proteome</keyword>
<sequence>MPSTCSIAKELREAQLTNESLSRHAELSGLTIALMYEACLAEESRWAGYIAFLPKSCPGLPLFWAAEDLQRLKSSSALDKMTGRGCSYTRSMEQPSEAAQRYAATVAPFLKSCTRTADVLPPSNMSTQALYLWAIAIISSYSFTIGSDRFQAMVPVWDAVNHVTGQCNTRLHHCAELGALQMIATAHIAKGQQVVNDFGPLSNGELLRRYGFVECSDNPHDCVELSVEDVMQNCEQWRAMHAQQPLPMLNASGKNLSRIADGEAKRQVAGKCSVSASASTAASDLASCSSRQARSKVASVIPTAWQERLFPRCGWFWVSAAGVPEPRLLEAVRLHCLPEQDFWRVLRRLSACQRSGDAPTCEARDVPAGFRECLQFVVRARREQFGLSGDQSKSIHETAAHAKRAGSSATLGNEQAGSIVVSGELHCLDKLDKYISSTSPESLVQQSLTVWLKRKSRKQKDI</sequence>
<organism evidence="1 2">
    <name type="scientific">Coccomyxa viridis</name>
    <dbReference type="NCBI Taxonomy" id="1274662"/>
    <lineage>
        <taxon>Eukaryota</taxon>
        <taxon>Viridiplantae</taxon>
        <taxon>Chlorophyta</taxon>
        <taxon>core chlorophytes</taxon>
        <taxon>Trebouxiophyceae</taxon>
        <taxon>Trebouxiophyceae incertae sedis</taxon>
        <taxon>Coccomyxaceae</taxon>
        <taxon>Coccomyxa</taxon>
    </lineage>
</organism>
<dbReference type="EMBL" id="CAXHTA020000007">
    <property type="protein sequence ID" value="CAL5222872.1"/>
    <property type="molecule type" value="Genomic_DNA"/>
</dbReference>
<proteinExistence type="predicted"/>
<comment type="caution">
    <text evidence="1">The sequence shown here is derived from an EMBL/GenBank/DDBJ whole genome shotgun (WGS) entry which is preliminary data.</text>
</comment>
<accession>A0ABP1FZA8</accession>
<evidence type="ECO:0000313" key="2">
    <source>
        <dbReference type="Proteomes" id="UP001497392"/>
    </source>
</evidence>
<evidence type="ECO:0000313" key="1">
    <source>
        <dbReference type="EMBL" id="CAL5222872.1"/>
    </source>
</evidence>
<dbReference type="PANTHER" id="PTHR13271">
    <property type="entry name" value="UNCHARACTERIZED PUTATIVE METHYLTRANSFERASE"/>
    <property type="match status" value="1"/>
</dbReference>